<gene>
    <name evidence="7" type="ORF">D3227_37710</name>
</gene>
<evidence type="ECO:0000256" key="2">
    <source>
        <dbReference type="ARBA" id="ARBA00022448"/>
    </source>
</evidence>
<accession>A0A3A5JVB1</accession>
<dbReference type="PANTHER" id="PTHR43820">
    <property type="entry name" value="HIGH-AFFINITY BRANCHED-CHAIN AMINO ACID TRANSPORT ATP-BINDING PROTEIN LIVF"/>
    <property type="match status" value="1"/>
</dbReference>
<evidence type="ECO:0000313" key="7">
    <source>
        <dbReference type="EMBL" id="RJT26009.1"/>
    </source>
</evidence>
<dbReference type="EMBL" id="QZWZ01000075">
    <property type="protein sequence ID" value="RJT26009.1"/>
    <property type="molecule type" value="Genomic_DNA"/>
</dbReference>
<reference evidence="7 8" key="1">
    <citation type="submission" date="2018-09" db="EMBL/GenBank/DDBJ databases">
        <title>Mesorhizobium carmichaelinearum sp. nov. isolated from Carmichaelinea spp. root nodules in New Zealand.</title>
        <authorList>
            <person name="De Meyer S.E."/>
        </authorList>
    </citation>
    <scope>NUCLEOTIDE SEQUENCE [LARGE SCALE GENOMIC DNA]</scope>
    <source>
        <strain evidence="7 8">ICMP19557</strain>
    </source>
</reference>
<keyword evidence="5" id="KW-0029">Amino-acid transport</keyword>
<sequence length="249" mass="26861">MRPIRQEEIQVASALLTATSLKVRYGAVEAVRGIDFEIRAGEIVAFLGANGAGKSSTLNALVGLVALASGKVVFDGHEITNGKPETLVSAGLTLSPEGRRIFPTLSVADNLRMGAYSVVSKQKVAEAWERVFELFPILYERRNQLSGTLSGGQQQMLAVGRALMSGPRLLLLDEPSLGLAPKIVEQIFELIVRLREHEVTMAIVEQNVAMCLEVADRGYVMASGRIVFQGNASELKSTTFLQDAYLGGN</sequence>
<feature type="domain" description="ABC transporter" evidence="6">
    <location>
        <begin position="4"/>
        <end position="248"/>
    </location>
</feature>
<dbReference type="Pfam" id="PF00005">
    <property type="entry name" value="ABC_tran"/>
    <property type="match status" value="1"/>
</dbReference>
<dbReference type="PANTHER" id="PTHR43820:SF4">
    <property type="entry name" value="HIGH-AFFINITY BRANCHED-CHAIN AMINO ACID TRANSPORT ATP-BINDING PROTEIN LIVF"/>
    <property type="match status" value="1"/>
</dbReference>
<dbReference type="InterPro" id="IPR052156">
    <property type="entry name" value="BCAA_Transport_ATP-bd_LivF"/>
</dbReference>
<keyword evidence="3" id="KW-0547">Nucleotide-binding</keyword>
<dbReference type="GO" id="GO:0015807">
    <property type="term" value="P:L-amino acid transport"/>
    <property type="evidence" value="ECO:0007669"/>
    <property type="project" value="TreeGrafter"/>
</dbReference>
<evidence type="ECO:0000256" key="4">
    <source>
        <dbReference type="ARBA" id="ARBA00022840"/>
    </source>
</evidence>
<dbReference type="PROSITE" id="PS00211">
    <property type="entry name" value="ABC_TRANSPORTER_1"/>
    <property type="match status" value="1"/>
</dbReference>
<organism evidence="7 8">
    <name type="scientific">Mesorhizobium waimense</name>
    <dbReference type="NCBI Taxonomy" id="1300307"/>
    <lineage>
        <taxon>Bacteria</taxon>
        <taxon>Pseudomonadati</taxon>
        <taxon>Pseudomonadota</taxon>
        <taxon>Alphaproteobacteria</taxon>
        <taxon>Hyphomicrobiales</taxon>
        <taxon>Phyllobacteriaceae</taxon>
        <taxon>Mesorhizobium</taxon>
    </lineage>
</organism>
<comment type="similarity">
    <text evidence="1">Belongs to the ABC transporter superfamily.</text>
</comment>
<comment type="caution">
    <text evidence="7">The sequence shown here is derived from an EMBL/GenBank/DDBJ whole genome shotgun (WGS) entry which is preliminary data.</text>
</comment>
<dbReference type="PROSITE" id="PS50893">
    <property type="entry name" value="ABC_TRANSPORTER_2"/>
    <property type="match status" value="1"/>
</dbReference>
<name>A0A3A5JVB1_9HYPH</name>
<dbReference type="GO" id="GO:0005524">
    <property type="term" value="F:ATP binding"/>
    <property type="evidence" value="ECO:0007669"/>
    <property type="project" value="UniProtKB-KW"/>
</dbReference>
<dbReference type="GO" id="GO:0015658">
    <property type="term" value="F:branched-chain amino acid transmembrane transporter activity"/>
    <property type="evidence" value="ECO:0007669"/>
    <property type="project" value="TreeGrafter"/>
</dbReference>
<protein>
    <submittedName>
        <fullName evidence="7">ABC transporter ATP-binding protein</fullName>
    </submittedName>
</protein>
<evidence type="ECO:0000256" key="3">
    <source>
        <dbReference type="ARBA" id="ARBA00022741"/>
    </source>
</evidence>
<dbReference type="RefSeq" id="WP_120019151.1">
    <property type="nucleotide sequence ID" value="NZ_QZWZ01000075.1"/>
</dbReference>
<evidence type="ECO:0000256" key="1">
    <source>
        <dbReference type="ARBA" id="ARBA00005417"/>
    </source>
</evidence>
<dbReference type="Proteomes" id="UP000272706">
    <property type="component" value="Unassembled WGS sequence"/>
</dbReference>
<dbReference type="Gene3D" id="3.40.50.300">
    <property type="entry name" value="P-loop containing nucleotide triphosphate hydrolases"/>
    <property type="match status" value="1"/>
</dbReference>
<evidence type="ECO:0000313" key="8">
    <source>
        <dbReference type="Proteomes" id="UP000272706"/>
    </source>
</evidence>
<proteinExistence type="inferred from homology"/>
<evidence type="ECO:0000256" key="5">
    <source>
        <dbReference type="ARBA" id="ARBA00022970"/>
    </source>
</evidence>
<dbReference type="OrthoDB" id="9776369at2"/>
<dbReference type="InterPro" id="IPR003439">
    <property type="entry name" value="ABC_transporter-like_ATP-bd"/>
</dbReference>
<dbReference type="InterPro" id="IPR017871">
    <property type="entry name" value="ABC_transporter-like_CS"/>
</dbReference>
<dbReference type="AlphaFoldDB" id="A0A3A5JVB1"/>
<dbReference type="SUPFAM" id="SSF52540">
    <property type="entry name" value="P-loop containing nucleoside triphosphate hydrolases"/>
    <property type="match status" value="1"/>
</dbReference>
<dbReference type="SMART" id="SM00382">
    <property type="entry name" value="AAA"/>
    <property type="match status" value="1"/>
</dbReference>
<dbReference type="InterPro" id="IPR003593">
    <property type="entry name" value="AAA+_ATPase"/>
</dbReference>
<keyword evidence="8" id="KW-1185">Reference proteome</keyword>
<dbReference type="InterPro" id="IPR027417">
    <property type="entry name" value="P-loop_NTPase"/>
</dbReference>
<dbReference type="GO" id="GO:0016887">
    <property type="term" value="F:ATP hydrolysis activity"/>
    <property type="evidence" value="ECO:0007669"/>
    <property type="project" value="InterPro"/>
</dbReference>
<keyword evidence="2" id="KW-0813">Transport</keyword>
<dbReference type="CDD" id="cd03224">
    <property type="entry name" value="ABC_TM1139_LivF_branched"/>
    <property type="match status" value="1"/>
</dbReference>
<keyword evidence="4 7" id="KW-0067">ATP-binding</keyword>
<evidence type="ECO:0000259" key="6">
    <source>
        <dbReference type="PROSITE" id="PS50893"/>
    </source>
</evidence>